<dbReference type="PANTHER" id="PTHR47955">
    <property type="entry name" value="CYTOCHROME P450 FAMILY 71 PROTEIN"/>
    <property type="match status" value="1"/>
</dbReference>
<name>A0AAW0JUM2_QUESU</name>
<sequence length="221" mass="25576">MKIILVLHLLSNKRVQSFRVVREEELSLLIEKIKQSCSLRLVTLERKYGDGEGGRKLKELLGGELLGVINMRDYIPWLAWVSRVNDLDAKAEKEKGSDNHSLENENQKEFVDVLLWVQKENMNEMPKYKVMTLQQEHKFLSMYGQLEETLSHKTIQTNFILKDFKGHNFQLIPFGVGRRFDWTLADGIRGVDLEMTESIGIAIHRKFPLAAVATPYVAKYI</sequence>
<reference evidence="4 5" key="1">
    <citation type="journal article" date="2018" name="Sci. Data">
        <title>The draft genome sequence of cork oak.</title>
        <authorList>
            <person name="Ramos A.M."/>
            <person name="Usie A."/>
            <person name="Barbosa P."/>
            <person name="Barros P.M."/>
            <person name="Capote T."/>
            <person name="Chaves I."/>
            <person name="Simoes F."/>
            <person name="Abreu I."/>
            <person name="Carrasquinho I."/>
            <person name="Faro C."/>
            <person name="Guimaraes J.B."/>
            <person name="Mendonca D."/>
            <person name="Nobrega F."/>
            <person name="Rodrigues L."/>
            <person name="Saibo N.J.M."/>
            <person name="Varela M.C."/>
            <person name="Egas C."/>
            <person name="Matos J."/>
            <person name="Miguel C.M."/>
            <person name="Oliveira M.M."/>
            <person name="Ricardo C.P."/>
            <person name="Goncalves S."/>
        </authorList>
    </citation>
    <scope>NUCLEOTIDE SEQUENCE [LARGE SCALE GENOMIC DNA]</scope>
    <source>
        <strain evidence="5">cv. HL8</strain>
    </source>
</reference>
<evidence type="ECO:0000256" key="1">
    <source>
        <dbReference type="ARBA" id="ARBA00010617"/>
    </source>
</evidence>
<keyword evidence="2" id="KW-0479">Metal-binding</keyword>
<dbReference type="PANTHER" id="PTHR47955:SF15">
    <property type="entry name" value="CYTOCHROME P450 71A2-LIKE"/>
    <property type="match status" value="1"/>
</dbReference>
<keyword evidence="5" id="KW-1185">Reference proteome</keyword>
<proteinExistence type="inferred from homology"/>
<gene>
    <name evidence="4" type="primary">CYP71A26_0</name>
    <name evidence="4" type="ORF">CFP56_028474</name>
</gene>
<dbReference type="GO" id="GO:0046872">
    <property type="term" value="F:metal ion binding"/>
    <property type="evidence" value="ECO:0007669"/>
    <property type="project" value="UniProtKB-KW"/>
</dbReference>
<comment type="similarity">
    <text evidence="1">Belongs to the cytochrome P450 family.</text>
</comment>
<evidence type="ECO:0000313" key="4">
    <source>
        <dbReference type="EMBL" id="KAK7830217.1"/>
    </source>
</evidence>
<dbReference type="Proteomes" id="UP000237347">
    <property type="component" value="Unassembled WGS sequence"/>
</dbReference>
<keyword evidence="3" id="KW-0408">Iron</keyword>
<evidence type="ECO:0000256" key="3">
    <source>
        <dbReference type="ARBA" id="ARBA00023004"/>
    </source>
</evidence>
<accession>A0AAW0JUM2</accession>
<dbReference type="AlphaFoldDB" id="A0AAW0JUM2"/>
<dbReference type="EMBL" id="PKMF04000466">
    <property type="protein sequence ID" value="KAK7830217.1"/>
    <property type="molecule type" value="Genomic_DNA"/>
</dbReference>
<comment type="caution">
    <text evidence="4">The sequence shown here is derived from an EMBL/GenBank/DDBJ whole genome shotgun (WGS) entry which is preliminary data.</text>
</comment>
<protein>
    <submittedName>
        <fullName evidence="4">Cytochrome p450 71a26</fullName>
    </submittedName>
</protein>
<evidence type="ECO:0000256" key="2">
    <source>
        <dbReference type="ARBA" id="ARBA00022723"/>
    </source>
</evidence>
<organism evidence="4 5">
    <name type="scientific">Quercus suber</name>
    <name type="common">Cork oak</name>
    <dbReference type="NCBI Taxonomy" id="58331"/>
    <lineage>
        <taxon>Eukaryota</taxon>
        <taxon>Viridiplantae</taxon>
        <taxon>Streptophyta</taxon>
        <taxon>Embryophyta</taxon>
        <taxon>Tracheophyta</taxon>
        <taxon>Spermatophyta</taxon>
        <taxon>Magnoliopsida</taxon>
        <taxon>eudicotyledons</taxon>
        <taxon>Gunneridae</taxon>
        <taxon>Pentapetalae</taxon>
        <taxon>rosids</taxon>
        <taxon>fabids</taxon>
        <taxon>Fagales</taxon>
        <taxon>Fagaceae</taxon>
        <taxon>Quercus</taxon>
    </lineage>
</organism>
<evidence type="ECO:0000313" key="5">
    <source>
        <dbReference type="Proteomes" id="UP000237347"/>
    </source>
</evidence>